<accession>A0AAD5ULR4</accession>
<proteinExistence type="predicted"/>
<evidence type="ECO:0000259" key="3">
    <source>
        <dbReference type="Pfam" id="PF20434"/>
    </source>
</evidence>
<gene>
    <name evidence="4" type="ORF">HK103_005456</name>
</gene>
<evidence type="ECO:0000256" key="1">
    <source>
        <dbReference type="ARBA" id="ARBA00022801"/>
    </source>
</evidence>
<keyword evidence="5" id="KW-1185">Reference proteome</keyword>
<feature type="domain" description="BD-FAE-like" evidence="3">
    <location>
        <begin position="81"/>
        <end position="264"/>
    </location>
</feature>
<dbReference type="PANTHER" id="PTHR48081">
    <property type="entry name" value="AB HYDROLASE SUPERFAMILY PROTEIN C4A8.06C"/>
    <property type="match status" value="1"/>
</dbReference>
<dbReference type="InterPro" id="IPR029058">
    <property type="entry name" value="AB_hydrolase_fold"/>
</dbReference>
<dbReference type="CDD" id="cd14361">
    <property type="entry name" value="UBA_HYPK"/>
    <property type="match status" value="1"/>
</dbReference>
<evidence type="ECO:0000313" key="5">
    <source>
        <dbReference type="Proteomes" id="UP001210925"/>
    </source>
</evidence>
<dbReference type="PANTHER" id="PTHR48081:SF33">
    <property type="entry name" value="KYNURENINE FORMAMIDASE"/>
    <property type="match status" value="1"/>
</dbReference>
<dbReference type="Proteomes" id="UP001210925">
    <property type="component" value="Unassembled WGS sequence"/>
</dbReference>
<dbReference type="Pfam" id="PF19026">
    <property type="entry name" value="UBA_HYPK"/>
    <property type="match status" value="1"/>
</dbReference>
<dbReference type="InterPro" id="IPR049492">
    <property type="entry name" value="BD-FAE-like_dom"/>
</dbReference>
<evidence type="ECO:0000313" key="4">
    <source>
        <dbReference type="EMBL" id="KAJ3261618.1"/>
    </source>
</evidence>
<comment type="caution">
    <text evidence="4">The sequence shown here is derived from an EMBL/GenBank/DDBJ whole genome shotgun (WGS) entry which is preliminary data.</text>
</comment>
<dbReference type="InterPro" id="IPR050300">
    <property type="entry name" value="GDXG_lipolytic_enzyme"/>
</dbReference>
<evidence type="ECO:0000259" key="2">
    <source>
        <dbReference type="Pfam" id="PF19026"/>
    </source>
</evidence>
<organism evidence="4 5">
    <name type="scientific">Boothiomyces macroporosus</name>
    <dbReference type="NCBI Taxonomy" id="261099"/>
    <lineage>
        <taxon>Eukaryota</taxon>
        <taxon>Fungi</taxon>
        <taxon>Fungi incertae sedis</taxon>
        <taxon>Chytridiomycota</taxon>
        <taxon>Chytridiomycota incertae sedis</taxon>
        <taxon>Chytridiomycetes</taxon>
        <taxon>Rhizophydiales</taxon>
        <taxon>Terramycetaceae</taxon>
        <taxon>Boothiomyces</taxon>
    </lineage>
</organism>
<dbReference type="SUPFAM" id="SSF53474">
    <property type="entry name" value="alpha/beta-Hydrolases"/>
    <property type="match status" value="1"/>
</dbReference>
<sequence length="306" mass="34979">MSNQKDLAFVSQYLEEISQSNQEGGKIKCLGLRKPKPVQKVVVDKKDLELIMKEFDLDKPAAEQAFKENGMALSQTIKALGSWNSGSKRLYSPIAENFHKRGYVVVMPDYTLWPEGTSEIIINDIQMAIEWTIKNISDYGGSPDNIFVFGHSAGAHSVCLSIINHAIDMMGGTGQLQLHKVKGLFLLNGPYDIVEHFKWESKRGVEELSCMKRLFQPMENHSPTLLLQKHKLNPSYLPQNWIMIHTHRDGVVPYESSSRLYDELERIGIRHLRLIGEDVEEHAKEIFEMFLNVSDTFDSIDRFIKE</sequence>
<dbReference type="GO" id="GO:0016787">
    <property type="term" value="F:hydrolase activity"/>
    <property type="evidence" value="ECO:0007669"/>
    <property type="project" value="UniProtKB-KW"/>
</dbReference>
<dbReference type="AlphaFoldDB" id="A0AAD5ULR4"/>
<protein>
    <submittedName>
        <fullName evidence="4">Uncharacterized protein</fullName>
    </submittedName>
</protein>
<dbReference type="Pfam" id="PF20434">
    <property type="entry name" value="BD-FAE"/>
    <property type="match status" value="1"/>
</dbReference>
<dbReference type="EMBL" id="JADGKB010000005">
    <property type="protein sequence ID" value="KAJ3261618.1"/>
    <property type="molecule type" value="Genomic_DNA"/>
</dbReference>
<dbReference type="Gene3D" id="3.40.50.1820">
    <property type="entry name" value="alpha/beta hydrolase"/>
    <property type="match status" value="1"/>
</dbReference>
<reference evidence="4" key="1">
    <citation type="submission" date="2020-05" db="EMBL/GenBank/DDBJ databases">
        <title>Phylogenomic resolution of chytrid fungi.</title>
        <authorList>
            <person name="Stajich J.E."/>
            <person name="Amses K."/>
            <person name="Simmons R."/>
            <person name="Seto K."/>
            <person name="Myers J."/>
            <person name="Bonds A."/>
            <person name="Quandt C.A."/>
            <person name="Barry K."/>
            <person name="Liu P."/>
            <person name="Grigoriev I."/>
            <person name="Longcore J.E."/>
            <person name="James T.Y."/>
        </authorList>
    </citation>
    <scope>NUCLEOTIDE SEQUENCE</scope>
    <source>
        <strain evidence="4">PLAUS21</strain>
    </source>
</reference>
<name>A0AAD5ULR4_9FUNG</name>
<dbReference type="InterPro" id="IPR038922">
    <property type="entry name" value="HYPK_UBA"/>
</dbReference>
<keyword evidence="1" id="KW-0378">Hydrolase</keyword>
<feature type="domain" description="Nascent polypeptide-associated complex subunit alpha-like UBA" evidence="2">
    <location>
        <begin position="41"/>
        <end position="80"/>
    </location>
</feature>
<dbReference type="InterPro" id="IPR044034">
    <property type="entry name" value="NAC-like_UBA"/>
</dbReference>